<dbReference type="RefSeq" id="WP_062044332.1">
    <property type="nucleotide sequence ID" value="NZ_DF968183.1"/>
</dbReference>
<name>A0A0S7C653_9BACT</name>
<sequence>MNKQQKIKVLHLFEDGIPIKQAIQMEREPKAWLVIEDEGTVRCSDPAYPAEVMPQDIVFHITVLSDEEVKRRFESRNPIKDNGNIAELIN</sequence>
<dbReference type="STRING" id="1678841.TBC1_12476"/>
<organism evidence="1">
    <name type="scientific">Lentimicrobium saccharophilum</name>
    <dbReference type="NCBI Taxonomy" id="1678841"/>
    <lineage>
        <taxon>Bacteria</taxon>
        <taxon>Pseudomonadati</taxon>
        <taxon>Bacteroidota</taxon>
        <taxon>Bacteroidia</taxon>
        <taxon>Bacteroidales</taxon>
        <taxon>Lentimicrobiaceae</taxon>
        <taxon>Lentimicrobium</taxon>
    </lineage>
</organism>
<evidence type="ECO:0000313" key="1">
    <source>
        <dbReference type="EMBL" id="GAP44665.1"/>
    </source>
</evidence>
<reference evidence="1" key="1">
    <citation type="journal article" date="2015" name="Genome Announc.">
        <title>Draft Genome Sequence of Bacteroidales Strain TBC1, a Novel Isolate from a Methanogenic Wastewater Treatment System.</title>
        <authorList>
            <person name="Tourlousse D.M."/>
            <person name="Matsuura N."/>
            <person name="Sun L."/>
            <person name="Toyonaga M."/>
            <person name="Kuroda K."/>
            <person name="Ohashi A."/>
            <person name="Cruz R."/>
            <person name="Yamaguchi T."/>
            <person name="Sekiguchi Y."/>
        </authorList>
    </citation>
    <scope>NUCLEOTIDE SEQUENCE [LARGE SCALE GENOMIC DNA]</scope>
    <source>
        <strain evidence="1">TBC1</strain>
    </source>
</reference>
<dbReference type="AlphaFoldDB" id="A0A0S7C653"/>
<keyword evidence="2" id="KW-1185">Reference proteome</keyword>
<proteinExistence type="predicted"/>
<protein>
    <submittedName>
        <fullName evidence="1">Uncharacterized protein</fullName>
    </submittedName>
</protein>
<gene>
    <name evidence="1" type="ORF">TBC1_12476</name>
</gene>
<accession>A0A0S7C653</accession>
<evidence type="ECO:0000313" key="2">
    <source>
        <dbReference type="Proteomes" id="UP000053091"/>
    </source>
</evidence>
<dbReference type="EMBL" id="DF968183">
    <property type="protein sequence ID" value="GAP44665.1"/>
    <property type="molecule type" value="Genomic_DNA"/>
</dbReference>
<dbReference type="Proteomes" id="UP000053091">
    <property type="component" value="Unassembled WGS sequence"/>
</dbReference>